<feature type="domain" description="J" evidence="3">
    <location>
        <begin position="156"/>
        <end position="236"/>
    </location>
</feature>
<dbReference type="GO" id="GO:0030544">
    <property type="term" value="F:Hsp70 protein binding"/>
    <property type="evidence" value="ECO:0007669"/>
    <property type="project" value="TreeGrafter"/>
</dbReference>
<feature type="coiled-coil region" evidence="1">
    <location>
        <begin position="220"/>
        <end position="252"/>
    </location>
</feature>
<feature type="compositionally biased region" description="Acidic residues" evidence="2">
    <location>
        <begin position="910"/>
        <end position="934"/>
    </location>
</feature>
<dbReference type="SMART" id="SM00271">
    <property type="entry name" value="DnaJ"/>
    <property type="match status" value="1"/>
</dbReference>
<dbReference type="InterPro" id="IPR036869">
    <property type="entry name" value="J_dom_sf"/>
</dbReference>
<dbReference type="Pfam" id="PF02037">
    <property type="entry name" value="SAP"/>
    <property type="match status" value="1"/>
</dbReference>
<dbReference type="GO" id="GO:0071218">
    <property type="term" value="P:cellular response to misfolded protein"/>
    <property type="evidence" value="ECO:0007669"/>
    <property type="project" value="TreeGrafter"/>
</dbReference>
<feature type="domain" description="SAP" evidence="4">
    <location>
        <begin position="286"/>
        <end position="320"/>
    </location>
</feature>
<dbReference type="InterPro" id="IPR001623">
    <property type="entry name" value="DnaJ_domain"/>
</dbReference>
<dbReference type="Proteomes" id="UP000751190">
    <property type="component" value="Unassembled WGS sequence"/>
</dbReference>
<dbReference type="Pfam" id="PF00226">
    <property type="entry name" value="DnaJ"/>
    <property type="match status" value="1"/>
</dbReference>
<dbReference type="InterPro" id="IPR051100">
    <property type="entry name" value="DnaJ_subfamily_B/C"/>
</dbReference>
<feature type="coiled-coil region" evidence="1">
    <location>
        <begin position="472"/>
        <end position="499"/>
    </location>
</feature>
<feature type="compositionally biased region" description="Low complexity" evidence="2">
    <location>
        <begin position="800"/>
        <end position="837"/>
    </location>
</feature>
<evidence type="ECO:0000256" key="1">
    <source>
        <dbReference type="SAM" id="Coils"/>
    </source>
</evidence>
<evidence type="ECO:0000313" key="6">
    <source>
        <dbReference type="Proteomes" id="UP000751190"/>
    </source>
</evidence>
<feature type="region of interest" description="Disordered" evidence="2">
    <location>
        <begin position="778"/>
        <end position="1044"/>
    </location>
</feature>
<reference evidence="5" key="1">
    <citation type="submission" date="2021-05" db="EMBL/GenBank/DDBJ databases">
        <title>The genome of the haptophyte Pavlova lutheri (Diacronema luteri, Pavlovales) - a model for lipid biosynthesis in eukaryotic algae.</title>
        <authorList>
            <person name="Hulatt C.J."/>
            <person name="Posewitz M.C."/>
        </authorList>
    </citation>
    <scope>NUCLEOTIDE SEQUENCE</scope>
    <source>
        <strain evidence="5">NIVA-4/92</strain>
    </source>
</reference>
<dbReference type="PANTHER" id="PTHR43908">
    <property type="entry name" value="AT29763P-RELATED"/>
    <property type="match status" value="1"/>
</dbReference>
<dbReference type="PROSITE" id="PS50800">
    <property type="entry name" value="SAP"/>
    <property type="match status" value="1"/>
</dbReference>
<dbReference type="Gene3D" id="1.10.287.110">
    <property type="entry name" value="DnaJ domain"/>
    <property type="match status" value="1"/>
</dbReference>
<dbReference type="GO" id="GO:0005789">
    <property type="term" value="C:endoplasmic reticulum membrane"/>
    <property type="evidence" value="ECO:0007669"/>
    <property type="project" value="TreeGrafter"/>
</dbReference>
<gene>
    <name evidence="5" type="ORF">KFE25_011305</name>
</gene>
<dbReference type="PRINTS" id="PR00625">
    <property type="entry name" value="JDOMAIN"/>
</dbReference>
<evidence type="ECO:0000259" key="3">
    <source>
        <dbReference type="PROSITE" id="PS50076"/>
    </source>
</evidence>
<dbReference type="SUPFAM" id="SSF46565">
    <property type="entry name" value="Chaperone J-domain"/>
    <property type="match status" value="1"/>
</dbReference>
<protein>
    <recommendedName>
        <fullName evidence="7">J domain-containing protein</fullName>
    </recommendedName>
</protein>
<dbReference type="OrthoDB" id="342454at2759"/>
<feature type="compositionally biased region" description="Pro residues" evidence="2">
    <location>
        <begin position="883"/>
        <end position="894"/>
    </location>
</feature>
<organism evidence="5 6">
    <name type="scientific">Diacronema lutheri</name>
    <name type="common">Unicellular marine alga</name>
    <name type="synonym">Monochrysis lutheri</name>
    <dbReference type="NCBI Taxonomy" id="2081491"/>
    <lineage>
        <taxon>Eukaryota</taxon>
        <taxon>Haptista</taxon>
        <taxon>Haptophyta</taxon>
        <taxon>Pavlovophyceae</taxon>
        <taxon>Pavlovales</taxon>
        <taxon>Pavlovaceae</taxon>
        <taxon>Diacronema</taxon>
    </lineage>
</organism>
<name>A0A8J5X8V5_DIALT</name>
<keyword evidence="6" id="KW-1185">Reference proteome</keyword>
<dbReference type="InterPro" id="IPR036361">
    <property type="entry name" value="SAP_dom_sf"/>
</dbReference>
<evidence type="ECO:0000313" key="5">
    <source>
        <dbReference type="EMBL" id="KAG8457450.1"/>
    </source>
</evidence>
<dbReference type="EMBL" id="JAGTXO010000070">
    <property type="protein sequence ID" value="KAG8457450.1"/>
    <property type="molecule type" value="Genomic_DNA"/>
</dbReference>
<evidence type="ECO:0000256" key="2">
    <source>
        <dbReference type="SAM" id="MobiDB-lite"/>
    </source>
</evidence>
<feature type="compositionally biased region" description="Gly residues" evidence="2">
    <location>
        <begin position="1001"/>
        <end position="1014"/>
    </location>
</feature>
<evidence type="ECO:0008006" key="7">
    <source>
        <dbReference type="Google" id="ProtNLM"/>
    </source>
</evidence>
<feature type="region of interest" description="Disordered" evidence="2">
    <location>
        <begin position="505"/>
        <end position="581"/>
    </location>
</feature>
<evidence type="ECO:0000259" key="4">
    <source>
        <dbReference type="PROSITE" id="PS50800"/>
    </source>
</evidence>
<dbReference type="OMA" id="RIVRINM"/>
<dbReference type="CDD" id="cd06257">
    <property type="entry name" value="DnaJ"/>
    <property type="match status" value="1"/>
</dbReference>
<proteinExistence type="predicted"/>
<dbReference type="PROSITE" id="PS50076">
    <property type="entry name" value="DNAJ_2"/>
    <property type="match status" value="1"/>
</dbReference>
<feature type="compositionally biased region" description="Low complexity" evidence="2">
    <location>
        <begin position="531"/>
        <end position="556"/>
    </location>
</feature>
<dbReference type="AlphaFoldDB" id="A0A8J5X8V5"/>
<comment type="caution">
    <text evidence="5">The sequence shown here is derived from an EMBL/GenBank/DDBJ whole genome shotgun (WGS) entry which is preliminary data.</text>
</comment>
<dbReference type="PANTHER" id="PTHR43908:SF3">
    <property type="entry name" value="AT29763P-RELATED"/>
    <property type="match status" value="1"/>
</dbReference>
<keyword evidence="1" id="KW-0175">Coiled coil</keyword>
<dbReference type="InterPro" id="IPR003034">
    <property type="entry name" value="SAP_dom"/>
</dbReference>
<dbReference type="Gene3D" id="1.10.720.30">
    <property type="entry name" value="SAP domain"/>
    <property type="match status" value="1"/>
</dbReference>
<feature type="region of interest" description="Disordered" evidence="2">
    <location>
        <begin position="603"/>
        <end position="625"/>
    </location>
</feature>
<accession>A0A8J5X8V5</accession>
<sequence length="1137" mass="117663">MSAANREEAQRAFELARDARARCDLGRAAKLARKARSLCADLGADFDAFESGIRAEQEAEAANGGAREADSPFPDAPRATPGANPAGFAPRPGASAGAHGLPDENVPPDAPHAQAPPRAPQPQPQRQASGAGARGLDDCITEASVAIARLLNGGLDRYAQLGLARDAPVADVDKQYRRLSMLCHPDKCADARATDAFKALAESRAILTDPTSRAAHGALLAQLDAAAARAERDRVEAERVAAEAEIRRQREAFVRRQHAELHARAQAQAQAQPPPPAEPCAEYAQLMRLGLSALKSHCATLGLPVTGNKHQLVSRIVRINMLRLAAEEEAARAANEAARADIDVQRAAAREALRTNPFVRAFAEQELVNSELPALRARLAATLAERDGALAERDATLAERDGARSELALARARERTSAERAQMSDGRVGVLSAQLDGLRAAHAAELAAHAASAARVLRDREAEMRAQAADCAAVAARELVAAKCEAAQLRAQLVEATRAGAAELAAADGSPTGPDVHVAPASGKGGRKRPPSAARAQPAPKAARKPAPAAAAPEKAQGSAQRTGDPAAAARAPHGGTMAAPSGALAFAVDGMPPAERGIAESELTSTPDPLPGLEGSRGRPPVALGAADARGAGAGDTRRTFCLARFVLYNAAGRAVAMDALAVRSHALLAGRASAGGSVAAGDGGVHQHADHLYMTGWAADERGESLVPVELRRVRELRIRTVPALDAATASGDGGDVRALFARTKHAWYRLLRPAPSYAQLLEPFARAHGLAPNLEASAHTPRVTNAARARGSGTNGAGETPTAAPAAATAAREAATRALSARAHAEAGANAEPAADSDEDGEAVRRPARRRVRRVSLDLVQDGHDGDGDGGGGDDWRQPLVPPPQPPPLPSHPGMASPSPQSPEPDERVEPDEPDELVEPDEPDEPDELVEPVEPPRASSARPESKPAPVAAATERMASPRDVQQPMKRPQPPPSAAGGDEAVARAPTHTPRASEPAGAGGGGAGAGGEGQRGAAPRYYSEPRAHAAPACAEGSADDTRDERTALERRLRAELVAYIDEHGWAVTFKPLLAHLAVALGMERKEIKGQVRALVASVVAEKQRAGGLAGSPHGAVSLAAEGAGSGMSRAASQPIAA</sequence>
<feature type="region of interest" description="Disordered" evidence="2">
    <location>
        <begin position="56"/>
        <end position="135"/>
    </location>
</feature>